<dbReference type="AlphaFoldDB" id="A0A923HVD4"/>
<dbReference type="Proteomes" id="UP000616595">
    <property type="component" value="Unassembled WGS sequence"/>
</dbReference>
<feature type="domain" description="ABC transporter" evidence="5">
    <location>
        <begin position="2"/>
        <end position="232"/>
    </location>
</feature>
<evidence type="ECO:0000256" key="4">
    <source>
        <dbReference type="ARBA" id="ARBA00022840"/>
    </source>
</evidence>
<dbReference type="PROSITE" id="PS00211">
    <property type="entry name" value="ABC_TRANSPORTER_1"/>
    <property type="match status" value="1"/>
</dbReference>
<dbReference type="InterPro" id="IPR027417">
    <property type="entry name" value="P-loop_NTPase"/>
</dbReference>
<dbReference type="CDD" id="cd03230">
    <property type="entry name" value="ABC_DR_subfamily_A"/>
    <property type="match status" value="1"/>
</dbReference>
<dbReference type="EMBL" id="WJBD01000005">
    <property type="protein sequence ID" value="MBC3887877.1"/>
    <property type="molecule type" value="Genomic_DNA"/>
</dbReference>
<dbReference type="InterPro" id="IPR003439">
    <property type="entry name" value="ABC_transporter-like_ATP-bd"/>
</dbReference>
<name>A0A923HVD4_9FIRM</name>
<dbReference type="SUPFAM" id="SSF52540">
    <property type="entry name" value="P-loop containing nucleoside triphosphate hydrolases"/>
    <property type="match status" value="1"/>
</dbReference>
<dbReference type="OrthoDB" id="9804819at2"/>
<organism evidence="6 7">
    <name type="scientific">Acetobacterium paludosum</name>
    <dbReference type="NCBI Taxonomy" id="52693"/>
    <lineage>
        <taxon>Bacteria</taxon>
        <taxon>Bacillati</taxon>
        <taxon>Bacillota</taxon>
        <taxon>Clostridia</taxon>
        <taxon>Eubacteriales</taxon>
        <taxon>Eubacteriaceae</taxon>
        <taxon>Acetobacterium</taxon>
    </lineage>
</organism>
<dbReference type="SMART" id="SM00382">
    <property type="entry name" value="AAA"/>
    <property type="match status" value="1"/>
</dbReference>
<evidence type="ECO:0000256" key="2">
    <source>
        <dbReference type="ARBA" id="ARBA00022448"/>
    </source>
</evidence>
<evidence type="ECO:0000256" key="1">
    <source>
        <dbReference type="ARBA" id="ARBA00005417"/>
    </source>
</evidence>
<evidence type="ECO:0000313" key="7">
    <source>
        <dbReference type="Proteomes" id="UP000616595"/>
    </source>
</evidence>
<gene>
    <name evidence="6" type="ORF">GH810_06095</name>
</gene>
<dbReference type="RefSeq" id="WP_148567375.1">
    <property type="nucleotide sequence ID" value="NZ_RXYA01000009.1"/>
</dbReference>
<dbReference type="InterPro" id="IPR017871">
    <property type="entry name" value="ABC_transporter-like_CS"/>
</dbReference>
<dbReference type="PANTHER" id="PTHR42711">
    <property type="entry name" value="ABC TRANSPORTER ATP-BINDING PROTEIN"/>
    <property type="match status" value="1"/>
</dbReference>
<accession>A0A923HVD4</accession>
<dbReference type="Pfam" id="PF00005">
    <property type="entry name" value="ABC_tran"/>
    <property type="match status" value="1"/>
</dbReference>
<keyword evidence="4 6" id="KW-0067">ATP-binding</keyword>
<proteinExistence type="inferred from homology"/>
<comment type="caution">
    <text evidence="6">The sequence shown here is derived from an EMBL/GenBank/DDBJ whole genome shotgun (WGS) entry which is preliminary data.</text>
</comment>
<reference evidence="6" key="1">
    <citation type="submission" date="2019-10" db="EMBL/GenBank/DDBJ databases">
        <authorList>
            <person name="Ross D.E."/>
            <person name="Gulliver D."/>
        </authorList>
    </citation>
    <scope>NUCLEOTIDE SEQUENCE</scope>
    <source>
        <strain evidence="6">DER-2019</strain>
    </source>
</reference>
<keyword evidence="7" id="KW-1185">Reference proteome</keyword>
<dbReference type="InterPro" id="IPR003593">
    <property type="entry name" value="AAA+_ATPase"/>
</dbReference>
<evidence type="ECO:0000259" key="5">
    <source>
        <dbReference type="PROSITE" id="PS50893"/>
    </source>
</evidence>
<dbReference type="GO" id="GO:0005524">
    <property type="term" value="F:ATP binding"/>
    <property type="evidence" value="ECO:0007669"/>
    <property type="project" value="UniProtKB-KW"/>
</dbReference>
<evidence type="ECO:0000256" key="3">
    <source>
        <dbReference type="ARBA" id="ARBA00022741"/>
    </source>
</evidence>
<dbReference type="InterPro" id="IPR050763">
    <property type="entry name" value="ABC_transporter_ATP-binding"/>
</dbReference>
<keyword evidence="2" id="KW-0813">Transport</keyword>
<dbReference type="PANTHER" id="PTHR42711:SF5">
    <property type="entry name" value="ABC TRANSPORTER ATP-BINDING PROTEIN NATA"/>
    <property type="match status" value="1"/>
</dbReference>
<protein>
    <submittedName>
        <fullName evidence="6">ATP-binding cassette domain-containing protein</fullName>
    </submittedName>
</protein>
<sequence>MLEIINLGKTFQNKKVLDNINFKVEKGEFFGLLGSNGAGKTTIIRLISTLLLPSKGKIRLDGQEISRNSVELKQKITTVTQEYTLRGDMTVTEIMEYQGRLYKIPKDQRRKATKELLTFCGLMTHRKKRVRELSGGMKRKLMLCRALLPKPELVLLDEPTVGLDPFSRRQMWDLISGLNRQGMTFILTTHYMEEAQLLCNRIALIDEGCLLEIAPPLEMIKRLGVIAVDVATAAGIKREFFQNKELAIAYAANLNDPFTLRETNLEDVFIKRLGRGID</sequence>
<reference evidence="6" key="2">
    <citation type="submission" date="2020-10" db="EMBL/GenBank/DDBJ databases">
        <title>Comparative genomics of the Acetobacterium genus.</title>
        <authorList>
            <person name="Marshall C."/>
            <person name="May H."/>
            <person name="Norman S."/>
        </authorList>
    </citation>
    <scope>NUCLEOTIDE SEQUENCE</scope>
    <source>
        <strain evidence="6">DER-2019</strain>
    </source>
</reference>
<dbReference type="PROSITE" id="PS50893">
    <property type="entry name" value="ABC_TRANSPORTER_2"/>
    <property type="match status" value="1"/>
</dbReference>
<keyword evidence="3" id="KW-0547">Nucleotide-binding</keyword>
<comment type="similarity">
    <text evidence="1">Belongs to the ABC transporter superfamily.</text>
</comment>
<dbReference type="Gene3D" id="3.40.50.300">
    <property type="entry name" value="P-loop containing nucleotide triphosphate hydrolases"/>
    <property type="match status" value="1"/>
</dbReference>
<evidence type="ECO:0000313" key="6">
    <source>
        <dbReference type="EMBL" id="MBC3887877.1"/>
    </source>
</evidence>
<dbReference type="GO" id="GO:0016887">
    <property type="term" value="F:ATP hydrolysis activity"/>
    <property type="evidence" value="ECO:0007669"/>
    <property type="project" value="InterPro"/>
</dbReference>